<evidence type="ECO:0000256" key="5">
    <source>
        <dbReference type="ARBA" id="ARBA00022929"/>
    </source>
</evidence>
<sequence length="192" mass="20927">MYRLRRRVFKERLDWTVSVSGDVELDVYDILSPTYLLVMTGAGKVAGSVRLLPTTGANMLADTFAILLGGEQPPCSERILESSRFCVDTELVFALNENGLNRVTFMLFAAMIEAGQAAGAEKIVTVTDTRMERVLRRAGWPLARIAEPQRLGETMALAGYLDGSDKSLAVMYRQAGIAGPVLVEPMAVRAVA</sequence>
<keyword evidence="3" id="KW-0808">Transferase</keyword>
<dbReference type="InterPro" id="IPR018311">
    <property type="entry name" value="Autoind_synth_CS"/>
</dbReference>
<dbReference type="SUPFAM" id="SSF55729">
    <property type="entry name" value="Acyl-CoA N-acyltransferases (Nat)"/>
    <property type="match status" value="1"/>
</dbReference>
<name>A0A7C9VID3_9BRAD</name>
<dbReference type="GO" id="GO:0009372">
    <property type="term" value="P:quorum sensing"/>
    <property type="evidence" value="ECO:0007669"/>
    <property type="project" value="UniProtKB-UniRule"/>
</dbReference>
<dbReference type="GO" id="GO:0007165">
    <property type="term" value="P:signal transduction"/>
    <property type="evidence" value="ECO:0007669"/>
    <property type="project" value="TreeGrafter"/>
</dbReference>
<evidence type="ECO:0000256" key="6">
    <source>
        <dbReference type="ARBA" id="ARBA00048576"/>
    </source>
</evidence>
<dbReference type="PRINTS" id="PR01549">
    <property type="entry name" value="AUTOINDCRSYN"/>
</dbReference>
<dbReference type="EC" id="2.3.1.184" evidence="1"/>
<dbReference type="Gene3D" id="3.40.630.30">
    <property type="match status" value="1"/>
</dbReference>
<keyword evidence="4" id="KW-0949">S-adenosyl-L-methionine</keyword>
<organism evidence="8 9">
    <name type="scientific">Candidatus Afipia apatlaquensis</name>
    <dbReference type="NCBI Taxonomy" id="2712852"/>
    <lineage>
        <taxon>Bacteria</taxon>
        <taxon>Pseudomonadati</taxon>
        <taxon>Pseudomonadota</taxon>
        <taxon>Alphaproteobacteria</taxon>
        <taxon>Hyphomicrobiales</taxon>
        <taxon>Nitrobacteraceae</taxon>
        <taxon>Afipia</taxon>
    </lineage>
</organism>
<evidence type="ECO:0000256" key="3">
    <source>
        <dbReference type="ARBA" id="ARBA00022679"/>
    </source>
</evidence>
<dbReference type="EMBL" id="JAAMRR010000820">
    <property type="protein sequence ID" value="NGX96669.1"/>
    <property type="molecule type" value="Genomic_DNA"/>
</dbReference>
<proteinExistence type="inferred from homology"/>
<evidence type="ECO:0000313" key="9">
    <source>
        <dbReference type="Proteomes" id="UP000480266"/>
    </source>
</evidence>
<dbReference type="PANTHER" id="PTHR39322:SF1">
    <property type="entry name" value="ISOVALERYL-HOMOSERINE LACTONE SYNTHASE"/>
    <property type="match status" value="1"/>
</dbReference>
<evidence type="ECO:0000256" key="7">
    <source>
        <dbReference type="PROSITE-ProRule" id="PRU00533"/>
    </source>
</evidence>
<comment type="catalytic activity">
    <reaction evidence="6">
        <text>a fatty acyl-[ACP] + S-adenosyl-L-methionine = an N-acyl-L-homoserine lactone + S-methyl-5'-thioadenosine + holo-[ACP] + H(+)</text>
        <dbReference type="Rhea" id="RHEA:10096"/>
        <dbReference type="Rhea" id="RHEA-COMP:9685"/>
        <dbReference type="Rhea" id="RHEA-COMP:14125"/>
        <dbReference type="ChEBI" id="CHEBI:15378"/>
        <dbReference type="ChEBI" id="CHEBI:17509"/>
        <dbReference type="ChEBI" id="CHEBI:55474"/>
        <dbReference type="ChEBI" id="CHEBI:59789"/>
        <dbReference type="ChEBI" id="CHEBI:64479"/>
        <dbReference type="ChEBI" id="CHEBI:138651"/>
        <dbReference type="EC" id="2.3.1.184"/>
    </reaction>
</comment>
<evidence type="ECO:0000256" key="4">
    <source>
        <dbReference type="ARBA" id="ARBA00022691"/>
    </source>
</evidence>
<dbReference type="InterPro" id="IPR016181">
    <property type="entry name" value="Acyl_CoA_acyltransferase"/>
</dbReference>
<reference evidence="8" key="1">
    <citation type="submission" date="2020-02" db="EMBL/GenBank/DDBJ databases">
        <title>Draft genome sequence of Candidatus Afipia apatlaquensis IBT-C3, a potential strain for decolorization of textile dyes.</title>
        <authorList>
            <person name="Sanchez-Reyes A."/>
            <person name="Breton-Deval L."/>
            <person name="Mangelson H."/>
            <person name="Sanchez-Flores A."/>
        </authorList>
    </citation>
    <scope>NUCLEOTIDE SEQUENCE [LARGE SCALE GENOMIC DNA]</scope>
    <source>
        <strain evidence="8">IBT-C3</strain>
    </source>
</reference>
<dbReference type="AlphaFoldDB" id="A0A7C9VID3"/>
<dbReference type="Proteomes" id="UP000480266">
    <property type="component" value="Unassembled WGS sequence"/>
</dbReference>
<gene>
    <name evidence="8" type="ORF">G4V63_16065</name>
</gene>
<evidence type="ECO:0000313" key="8">
    <source>
        <dbReference type="EMBL" id="NGX96669.1"/>
    </source>
</evidence>
<evidence type="ECO:0000256" key="1">
    <source>
        <dbReference type="ARBA" id="ARBA00012340"/>
    </source>
</evidence>
<dbReference type="InterPro" id="IPR001690">
    <property type="entry name" value="Autoind_synthase"/>
</dbReference>
<keyword evidence="9" id="KW-1185">Reference proteome</keyword>
<dbReference type="PROSITE" id="PS51187">
    <property type="entry name" value="AUTOINDUCER_SYNTH_2"/>
    <property type="match status" value="1"/>
</dbReference>
<accession>A0A7C9VID3</accession>
<dbReference type="PANTHER" id="PTHR39322">
    <property type="entry name" value="ACYL-HOMOSERINE-LACTONE SYNTHASE"/>
    <property type="match status" value="1"/>
</dbReference>
<keyword evidence="2 7" id="KW-0673">Quorum sensing</keyword>
<comment type="caution">
    <text evidence="8">The sequence shown here is derived from an EMBL/GenBank/DDBJ whole genome shotgun (WGS) entry which is preliminary data.</text>
</comment>
<dbReference type="PROSITE" id="PS00949">
    <property type="entry name" value="AUTOINDUCER_SYNTH_1"/>
    <property type="match status" value="1"/>
</dbReference>
<dbReference type="Pfam" id="PF00765">
    <property type="entry name" value="Autoind_synth"/>
    <property type="match status" value="1"/>
</dbReference>
<keyword evidence="5 7" id="KW-0071">Autoinducer synthesis</keyword>
<dbReference type="GO" id="GO:0061579">
    <property type="term" value="F:N-acyl homoserine lactone synthase activity"/>
    <property type="evidence" value="ECO:0007669"/>
    <property type="project" value="UniProtKB-EC"/>
</dbReference>
<evidence type="ECO:0000256" key="2">
    <source>
        <dbReference type="ARBA" id="ARBA00022654"/>
    </source>
</evidence>
<comment type="similarity">
    <text evidence="7">Belongs to the autoinducer synthase family.</text>
</comment>
<protein>
    <recommendedName>
        <fullName evidence="1">acyl-homoserine-lactone synthase</fullName>
        <ecNumber evidence="1">2.3.1.184</ecNumber>
    </recommendedName>
</protein>